<keyword evidence="4" id="KW-1185">Reference proteome</keyword>
<reference evidence="3 4" key="1">
    <citation type="submission" date="2020-08" db="EMBL/GenBank/DDBJ databases">
        <title>Genomic Encyclopedia of Type Strains, Phase IV (KMG-IV): sequencing the most valuable type-strain genomes for metagenomic binning, comparative biology and taxonomic classification.</title>
        <authorList>
            <person name="Goeker M."/>
        </authorList>
    </citation>
    <scope>NUCLEOTIDE SEQUENCE [LARGE SCALE GENOMIC DNA]</scope>
    <source>
        <strain evidence="3 4">DSM 21793</strain>
    </source>
</reference>
<dbReference type="SUPFAM" id="SSF89392">
    <property type="entry name" value="Prokaryotic lipoproteins and lipoprotein localization factors"/>
    <property type="match status" value="1"/>
</dbReference>
<evidence type="ECO:0000256" key="1">
    <source>
        <dbReference type="ARBA" id="ARBA00022729"/>
    </source>
</evidence>
<name>A0A840A0F1_9CAUL</name>
<feature type="chain" id="PRO_5032557516" description="DUF2092 domain-containing protein" evidence="2">
    <location>
        <begin position="24"/>
        <end position="260"/>
    </location>
</feature>
<evidence type="ECO:0000313" key="3">
    <source>
        <dbReference type="EMBL" id="MBB3892355.1"/>
    </source>
</evidence>
<feature type="signal peptide" evidence="2">
    <location>
        <begin position="1"/>
        <end position="23"/>
    </location>
</feature>
<comment type="caution">
    <text evidence="3">The sequence shown here is derived from an EMBL/GenBank/DDBJ whole genome shotgun (WGS) entry which is preliminary data.</text>
</comment>
<dbReference type="Pfam" id="PF09865">
    <property type="entry name" value="DUF2092"/>
    <property type="match status" value="1"/>
</dbReference>
<dbReference type="InterPro" id="IPR029046">
    <property type="entry name" value="LolA/LolB/LppX"/>
</dbReference>
<proteinExistence type="predicted"/>
<dbReference type="InterPro" id="IPR019207">
    <property type="entry name" value="DUF2092"/>
</dbReference>
<evidence type="ECO:0000313" key="4">
    <source>
        <dbReference type="Proteomes" id="UP000530564"/>
    </source>
</evidence>
<organism evidence="3 4">
    <name type="scientific">Phenylobacterium haematophilum</name>
    <dbReference type="NCBI Taxonomy" id="98513"/>
    <lineage>
        <taxon>Bacteria</taxon>
        <taxon>Pseudomonadati</taxon>
        <taxon>Pseudomonadota</taxon>
        <taxon>Alphaproteobacteria</taxon>
        <taxon>Caulobacterales</taxon>
        <taxon>Caulobacteraceae</taxon>
        <taxon>Phenylobacterium</taxon>
    </lineage>
</organism>
<dbReference type="AlphaFoldDB" id="A0A840A0F1"/>
<dbReference type="Proteomes" id="UP000530564">
    <property type="component" value="Unassembled WGS sequence"/>
</dbReference>
<protein>
    <recommendedName>
        <fullName evidence="5">DUF2092 domain-containing protein</fullName>
    </recommendedName>
</protein>
<accession>A0A840A0F1</accession>
<evidence type="ECO:0000256" key="2">
    <source>
        <dbReference type="SAM" id="SignalP"/>
    </source>
</evidence>
<dbReference type="EMBL" id="JACIDK010000004">
    <property type="protein sequence ID" value="MBB3892355.1"/>
    <property type="molecule type" value="Genomic_DNA"/>
</dbReference>
<sequence>MRIHSALASSVALLLSASGLAQAQQPAPAAKPAAGAELPPQEVEEDALKALKRMGAYLDTLKTFGLTANSTIDVVTVDGQRLQLDGVTNYKVRRPNGFVIDLNSDIKKRTFFYDGKSFTVSAPELKYYATVDAPATNIATLDAIYDKYGIALPLEDLFHWNGDKTREDKLISGFAVGPATIDGVPTEHYAFREKDMDWQIWIAKGDKPLPKKLVIIDRTDETGPTYVARLSWVENPVYTQKDFAFTPAGDAKPIKFMAAR</sequence>
<keyword evidence="1 2" id="KW-0732">Signal</keyword>
<dbReference type="RefSeq" id="WP_183774445.1">
    <property type="nucleotide sequence ID" value="NZ_JACIDK010000004.1"/>
</dbReference>
<evidence type="ECO:0008006" key="5">
    <source>
        <dbReference type="Google" id="ProtNLM"/>
    </source>
</evidence>
<gene>
    <name evidence="3" type="ORF">GGQ61_003088</name>
</gene>